<gene>
    <name evidence="1" type="ORF">T4D_4833</name>
</gene>
<organism evidence="1 2">
    <name type="scientific">Trichinella pseudospiralis</name>
    <name type="common">Parasitic roundworm</name>
    <dbReference type="NCBI Taxonomy" id="6337"/>
    <lineage>
        <taxon>Eukaryota</taxon>
        <taxon>Metazoa</taxon>
        <taxon>Ecdysozoa</taxon>
        <taxon>Nematoda</taxon>
        <taxon>Enoplea</taxon>
        <taxon>Dorylaimia</taxon>
        <taxon>Trichinellida</taxon>
        <taxon>Trichinellidae</taxon>
        <taxon>Trichinella</taxon>
    </lineage>
</organism>
<reference evidence="1 2" key="1">
    <citation type="submission" date="2015-01" db="EMBL/GenBank/DDBJ databases">
        <title>Evolution of Trichinella species and genotypes.</title>
        <authorList>
            <person name="Korhonen P.K."/>
            <person name="Edoardo P."/>
            <person name="Giuseppe L.R."/>
            <person name="Gasser R.B."/>
        </authorList>
    </citation>
    <scope>NUCLEOTIDE SEQUENCE [LARGE SCALE GENOMIC DNA]</scope>
    <source>
        <strain evidence="1">ISS470</strain>
    </source>
</reference>
<dbReference type="EMBL" id="JYDT01000186">
    <property type="protein sequence ID" value="KRY82160.1"/>
    <property type="molecule type" value="Genomic_DNA"/>
</dbReference>
<dbReference type="OrthoDB" id="10279374at2759"/>
<name>A0A0V1F7V4_TRIPS</name>
<evidence type="ECO:0000313" key="2">
    <source>
        <dbReference type="Proteomes" id="UP000054995"/>
    </source>
</evidence>
<evidence type="ECO:0000313" key="1">
    <source>
        <dbReference type="EMBL" id="KRY82160.1"/>
    </source>
</evidence>
<dbReference type="Proteomes" id="UP000054995">
    <property type="component" value="Unassembled WGS sequence"/>
</dbReference>
<proteinExistence type="predicted"/>
<protein>
    <submittedName>
        <fullName evidence="1">Uncharacterized protein</fullName>
    </submittedName>
</protein>
<keyword evidence="2" id="KW-1185">Reference proteome</keyword>
<comment type="caution">
    <text evidence="1">The sequence shown here is derived from an EMBL/GenBank/DDBJ whole genome shotgun (WGS) entry which is preliminary data.</text>
</comment>
<sequence>MLLSKLITNIVVLQKANICAHFSYRAYSDDDGVFYLRIFVCIETTREMWHSVPLASSWFLWQASHYSSV</sequence>
<accession>A0A0V1F7V4</accession>
<dbReference type="AlphaFoldDB" id="A0A0V1F7V4"/>